<accession>A0A832A8A7</accession>
<protein>
    <submittedName>
        <fullName evidence="1">SRPBCC family protein</fullName>
    </submittedName>
</protein>
<comment type="caution">
    <text evidence="1">The sequence shown here is derived from an EMBL/GenBank/DDBJ whole genome shotgun (WGS) entry which is preliminary data.</text>
</comment>
<dbReference type="AlphaFoldDB" id="A0A832A8A7"/>
<proteinExistence type="predicted"/>
<dbReference type="Gene3D" id="3.30.530.20">
    <property type="match status" value="1"/>
</dbReference>
<dbReference type="SUPFAM" id="SSF55961">
    <property type="entry name" value="Bet v1-like"/>
    <property type="match status" value="1"/>
</dbReference>
<dbReference type="InterPro" id="IPR019587">
    <property type="entry name" value="Polyketide_cyclase/dehydratase"/>
</dbReference>
<gene>
    <name evidence="1" type="ORF">ENS06_13315</name>
</gene>
<organism evidence="1">
    <name type="scientific">Desulfacinum infernum</name>
    <dbReference type="NCBI Taxonomy" id="35837"/>
    <lineage>
        <taxon>Bacteria</taxon>
        <taxon>Pseudomonadati</taxon>
        <taxon>Thermodesulfobacteriota</taxon>
        <taxon>Syntrophobacteria</taxon>
        <taxon>Syntrophobacterales</taxon>
        <taxon>Syntrophobacteraceae</taxon>
        <taxon>Desulfacinum</taxon>
    </lineage>
</organism>
<name>A0A832A8A7_9BACT</name>
<dbReference type="InterPro" id="IPR023393">
    <property type="entry name" value="START-like_dom_sf"/>
</dbReference>
<dbReference type="Pfam" id="PF10604">
    <property type="entry name" value="Polyketide_cyc2"/>
    <property type="match status" value="1"/>
</dbReference>
<sequence>MERTSRRIRIGLRAHCASEAVWAVLSDTRLWPKWGPSITHVAIDGTDVVVHKGMRGRVRTVVGWTLPFAIDDVEPGMSWSWRVAGVKATGHEVIPDGMQGAWIVFTMPVWALCYAPVCLWAARKITLLAHAPRFQA</sequence>
<reference evidence="1" key="1">
    <citation type="journal article" date="2020" name="mSystems">
        <title>Genome- and Community-Level Interaction Insights into Carbon Utilization and Element Cycling Functions of Hydrothermarchaeota in Hydrothermal Sediment.</title>
        <authorList>
            <person name="Zhou Z."/>
            <person name="Liu Y."/>
            <person name="Xu W."/>
            <person name="Pan J."/>
            <person name="Luo Z.H."/>
            <person name="Li M."/>
        </authorList>
    </citation>
    <scope>NUCLEOTIDE SEQUENCE [LARGE SCALE GENOMIC DNA]</scope>
    <source>
        <strain evidence="1">SpSt-456</strain>
    </source>
</reference>
<dbReference type="EMBL" id="DSTK01000039">
    <property type="protein sequence ID" value="HFK98285.1"/>
    <property type="molecule type" value="Genomic_DNA"/>
</dbReference>
<evidence type="ECO:0000313" key="1">
    <source>
        <dbReference type="EMBL" id="HFK98285.1"/>
    </source>
</evidence>